<evidence type="ECO:0008006" key="13">
    <source>
        <dbReference type="Google" id="ProtNLM"/>
    </source>
</evidence>
<dbReference type="EMBL" id="BAAAEM010000002">
    <property type="protein sequence ID" value="GAA0474092.1"/>
    <property type="molecule type" value="Genomic_DNA"/>
</dbReference>
<evidence type="ECO:0000256" key="10">
    <source>
        <dbReference type="SAM" id="Phobius"/>
    </source>
</evidence>
<dbReference type="RefSeq" id="WP_229956036.1">
    <property type="nucleotide sequence ID" value="NZ_BAAAEM010000002.1"/>
</dbReference>
<protein>
    <recommendedName>
        <fullName evidence="13">Type II secretion system protein M</fullName>
    </recommendedName>
</protein>
<dbReference type="Proteomes" id="UP001500713">
    <property type="component" value="Unassembled WGS sequence"/>
</dbReference>
<keyword evidence="3" id="KW-0813">Transport</keyword>
<dbReference type="InterPro" id="IPR007690">
    <property type="entry name" value="T2SS_GspM"/>
</dbReference>
<keyword evidence="4" id="KW-1003">Cell membrane</keyword>
<comment type="similarity">
    <text evidence="2">Belongs to the GSP M family.</text>
</comment>
<keyword evidence="8 10" id="KW-1133">Transmembrane helix</keyword>
<evidence type="ECO:0000256" key="2">
    <source>
        <dbReference type="ARBA" id="ARBA00010637"/>
    </source>
</evidence>
<accession>A0ABN1ADW6</accession>
<evidence type="ECO:0000313" key="11">
    <source>
        <dbReference type="EMBL" id="GAA0474092.1"/>
    </source>
</evidence>
<sequence length="160" mass="16887">MMESIKNWFHALSSREKILIGVGAVLAALVIGYYAIILPFISAFASAEQRYQQATDGQARIEAKVEALTAPADGAVKPVAGPLDVFVSQNAGEAGFAVGRLEPQTNGAVRLTITSAKPTALFGWLARLESRGVAVEELAVNPGPNETVTATIILRLIEPS</sequence>
<dbReference type="SUPFAM" id="SSF103054">
    <property type="entry name" value="General secretion pathway protein M, EpsM"/>
    <property type="match status" value="1"/>
</dbReference>
<keyword evidence="9 10" id="KW-0472">Membrane</keyword>
<evidence type="ECO:0000256" key="9">
    <source>
        <dbReference type="ARBA" id="ARBA00023136"/>
    </source>
</evidence>
<organism evidence="11 12">
    <name type="scientific">Parasphingorhabdus litoris</name>
    <dbReference type="NCBI Taxonomy" id="394733"/>
    <lineage>
        <taxon>Bacteria</taxon>
        <taxon>Pseudomonadati</taxon>
        <taxon>Pseudomonadota</taxon>
        <taxon>Alphaproteobacteria</taxon>
        <taxon>Sphingomonadales</taxon>
        <taxon>Sphingomonadaceae</taxon>
        <taxon>Parasphingorhabdus</taxon>
    </lineage>
</organism>
<reference evidence="11 12" key="1">
    <citation type="journal article" date="2019" name="Int. J. Syst. Evol. Microbiol.">
        <title>The Global Catalogue of Microorganisms (GCM) 10K type strain sequencing project: providing services to taxonomists for standard genome sequencing and annotation.</title>
        <authorList>
            <consortium name="The Broad Institute Genomics Platform"/>
            <consortium name="The Broad Institute Genome Sequencing Center for Infectious Disease"/>
            <person name="Wu L."/>
            <person name="Ma J."/>
        </authorList>
    </citation>
    <scope>NUCLEOTIDE SEQUENCE [LARGE SCALE GENOMIC DNA]</scope>
    <source>
        <strain evidence="11 12">JCM 14162</strain>
    </source>
</reference>
<keyword evidence="5" id="KW-0997">Cell inner membrane</keyword>
<evidence type="ECO:0000256" key="8">
    <source>
        <dbReference type="ARBA" id="ARBA00022989"/>
    </source>
</evidence>
<evidence type="ECO:0000256" key="5">
    <source>
        <dbReference type="ARBA" id="ARBA00022519"/>
    </source>
</evidence>
<evidence type="ECO:0000256" key="6">
    <source>
        <dbReference type="ARBA" id="ARBA00022692"/>
    </source>
</evidence>
<keyword evidence="7" id="KW-0653">Protein transport</keyword>
<keyword evidence="6 10" id="KW-0812">Transmembrane</keyword>
<evidence type="ECO:0000256" key="4">
    <source>
        <dbReference type="ARBA" id="ARBA00022475"/>
    </source>
</evidence>
<feature type="transmembrane region" description="Helical" evidence="10">
    <location>
        <begin position="18"/>
        <end position="41"/>
    </location>
</feature>
<comment type="caution">
    <text evidence="11">The sequence shown here is derived from an EMBL/GenBank/DDBJ whole genome shotgun (WGS) entry which is preliminary data.</text>
</comment>
<comment type="subcellular location">
    <subcellularLocation>
        <location evidence="1">Cell inner membrane</location>
        <topology evidence="1">Single-pass membrane protein</topology>
    </subcellularLocation>
</comment>
<gene>
    <name evidence="11" type="ORF">GCM10009096_14430</name>
</gene>
<evidence type="ECO:0000256" key="3">
    <source>
        <dbReference type="ARBA" id="ARBA00022448"/>
    </source>
</evidence>
<keyword evidence="12" id="KW-1185">Reference proteome</keyword>
<evidence type="ECO:0000256" key="7">
    <source>
        <dbReference type="ARBA" id="ARBA00022927"/>
    </source>
</evidence>
<dbReference type="Pfam" id="PF04612">
    <property type="entry name" value="T2SSM"/>
    <property type="match status" value="1"/>
</dbReference>
<dbReference type="Gene3D" id="3.30.1360.100">
    <property type="entry name" value="General secretion pathway protein M, EpsM"/>
    <property type="match status" value="1"/>
</dbReference>
<evidence type="ECO:0000256" key="1">
    <source>
        <dbReference type="ARBA" id="ARBA00004377"/>
    </source>
</evidence>
<proteinExistence type="inferred from homology"/>
<dbReference type="InterPro" id="IPR023229">
    <property type="entry name" value="T2SS_M_periplasmic_sf"/>
</dbReference>
<evidence type="ECO:0000313" key="12">
    <source>
        <dbReference type="Proteomes" id="UP001500713"/>
    </source>
</evidence>
<name>A0ABN1ADW6_9SPHN</name>